<name>A0A438GIZ8_VITVI</name>
<proteinExistence type="predicted"/>
<feature type="region of interest" description="Disordered" evidence="1">
    <location>
        <begin position="1"/>
        <end position="49"/>
    </location>
</feature>
<evidence type="ECO:0000256" key="1">
    <source>
        <dbReference type="SAM" id="MobiDB-lite"/>
    </source>
</evidence>
<accession>A0A438GIZ8</accession>
<sequence length="78" mass="8480">MRGSRALLNFPHRVGSGEPDPVRITAKRRSPEPEPSPESGSPKRLKNGLAAEVERRSNVFQVGHQMGALPVGEQLLVV</sequence>
<reference evidence="2 3" key="1">
    <citation type="journal article" date="2018" name="PLoS Genet.">
        <title>Population sequencing reveals clonal diversity and ancestral inbreeding in the grapevine cultivar Chardonnay.</title>
        <authorList>
            <person name="Roach M.J."/>
            <person name="Johnson D.L."/>
            <person name="Bohlmann J."/>
            <person name="van Vuuren H.J."/>
            <person name="Jones S.J."/>
            <person name="Pretorius I.S."/>
            <person name="Schmidt S.A."/>
            <person name="Borneman A.R."/>
        </authorList>
    </citation>
    <scope>NUCLEOTIDE SEQUENCE [LARGE SCALE GENOMIC DNA]</scope>
    <source>
        <strain evidence="3">cv. Chardonnay</strain>
        <tissue evidence="2">Leaf</tissue>
    </source>
</reference>
<organism evidence="2 3">
    <name type="scientific">Vitis vinifera</name>
    <name type="common">Grape</name>
    <dbReference type="NCBI Taxonomy" id="29760"/>
    <lineage>
        <taxon>Eukaryota</taxon>
        <taxon>Viridiplantae</taxon>
        <taxon>Streptophyta</taxon>
        <taxon>Embryophyta</taxon>
        <taxon>Tracheophyta</taxon>
        <taxon>Spermatophyta</taxon>
        <taxon>Magnoliopsida</taxon>
        <taxon>eudicotyledons</taxon>
        <taxon>Gunneridae</taxon>
        <taxon>Pentapetalae</taxon>
        <taxon>rosids</taxon>
        <taxon>Vitales</taxon>
        <taxon>Vitaceae</taxon>
        <taxon>Viteae</taxon>
        <taxon>Vitis</taxon>
    </lineage>
</organism>
<comment type="caution">
    <text evidence="2">The sequence shown here is derived from an EMBL/GenBank/DDBJ whole genome shotgun (WGS) entry which is preliminary data.</text>
</comment>
<protein>
    <submittedName>
        <fullName evidence="2">Ethylene-responsive transcription factor 2</fullName>
    </submittedName>
</protein>
<dbReference type="EMBL" id="QGNW01000421">
    <property type="protein sequence ID" value="RVW72157.1"/>
    <property type="molecule type" value="Genomic_DNA"/>
</dbReference>
<dbReference type="OrthoDB" id="1911211at2759"/>
<dbReference type="AlphaFoldDB" id="A0A438GIZ8"/>
<evidence type="ECO:0000313" key="3">
    <source>
        <dbReference type="Proteomes" id="UP000288805"/>
    </source>
</evidence>
<dbReference type="Proteomes" id="UP000288805">
    <property type="component" value="Unassembled WGS sequence"/>
</dbReference>
<evidence type="ECO:0000313" key="2">
    <source>
        <dbReference type="EMBL" id="RVW72157.1"/>
    </source>
</evidence>
<gene>
    <name evidence="2" type="primary">ERF2_4</name>
    <name evidence="2" type="ORF">CK203_061808</name>
</gene>